<dbReference type="InterPro" id="IPR036188">
    <property type="entry name" value="FAD/NAD-bd_sf"/>
</dbReference>
<dbReference type="PANTHER" id="PTHR42917">
    <property type="entry name" value="2,4-DIENOYL-COA REDUCTASE"/>
    <property type="match status" value="1"/>
</dbReference>
<comment type="cofactor">
    <cofactor evidence="1">
        <name>FMN</name>
        <dbReference type="ChEBI" id="CHEBI:58210"/>
    </cofactor>
</comment>
<dbReference type="EMBL" id="UINC01073934">
    <property type="protein sequence ID" value="SVC10687.1"/>
    <property type="molecule type" value="Genomic_DNA"/>
</dbReference>
<evidence type="ECO:0000256" key="4">
    <source>
        <dbReference type="ARBA" id="ARBA00023002"/>
    </source>
</evidence>
<sequence>VLCTGSHPSRDGFQRALPHVARLPGADQDNVSTVHDVLDGTVVPGKRVLLLDDLDGWWPASGTALHLAQQHHQVTLVTSADQAAGQLEHSGTADRTRARFVKYGVETITATALLSWQGNTAKLVNLYSGNKEAREFDSLVLAATNTPEEKLTHALAGSGREIHVIGDTVSARTAAMAIYEGRKLSLRL</sequence>
<evidence type="ECO:0000313" key="5">
    <source>
        <dbReference type="EMBL" id="SVC10687.1"/>
    </source>
</evidence>
<organism evidence="5">
    <name type="scientific">marine metagenome</name>
    <dbReference type="NCBI Taxonomy" id="408172"/>
    <lineage>
        <taxon>unclassified sequences</taxon>
        <taxon>metagenomes</taxon>
        <taxon>ecological metagenomes</taxon>
    </lineage>
</organism>
<dbReference type="Gene3D" id="3.50.50.60">
    <property type="entry name" value="FAD/NAD(P)-binding domain"/>
    <property type="match status" value="1"/>
</dbReference>
<evidence type="ECO:0008006" key="6">
    <source>
        <dbReference type="Google" id="ProtNLM"/>
    </source>
</evidence>
<dbReference type="PANTHER" id="PTHR42917:SF2">
    <property type="entry name" value="2,4-DIENOYL-COA REDUCTASE [(2E)-ENOYL-COA-PRODUCING]"/>
    <property type="match status" value="1"/>
</dbReference>
<name>A0A382JHP1_9ZZZZ</name>
<dbReference type="GO" id="GO:0016491">
    <property type="term" value="F:oxidoreductase activity"/>
    <property type="evidence" value="ECO:0007669"/>
    <property type="project" value="UniProtKB-KW"/>
</dbReference>
<dbReference type="AlphaFoldDB" id="A0A382JHP1"/>
<keyword evidence="4" id="KW-0560">Oxidoreductase</keyword>
<evidence type="ECO:0000256" key="3">
    <source>
        <dbReference type="ARBA" id="ARBA00022643"/>
    </source>
</evidence>
<gene>
    <name evidence="5" type="ORF">METZ01_LOCUS263541</name>
</gene>
<evidence type="ECO:0000256" key="2">
    <source>
        <dbReference type="ARBA" id="ARBA00022630"/>
    </source>
</evidence>
<dbReference type="SUPFAM" id="SSF51905">
    <property type="entry name" value="FAD/NAD(P)-binding domain"/>
    <property type="match status" value="1"/>
</dbReference>
<accession>A0A382JHP1</accession>
<protein>
    <recommendedName>
        <fullName evidence="6">FAD/NAD(P)-binding domain-containing protein</fullName>
    </recommendedName>
</protein>
<keyword evidence="2" id="KW-0285">Flavoprotein</keyword>
<dbReference type="InterPro" id="IPR051793">
    <property type="entry name" value="NADH:flavin_oxidoreductase"/>
</dbReference>
<evidence type="ECO:0000256" key="1">
    <source>
        <dbReference type="ARBA" id="ARBA00001917"/>
    </source>
</evidence>
<reference evidence="5" key="1">
    <citation type="submission" date="2018-05" db="EMBL/GenBank/DDBJ databases">
        <authorList>
            <person name="Lanie J.A."/>
            <person name="Ng W.-L."/>
            <person name="Kazmierczak K.M."/>
            <person name="Andrzejewski T.M."/>
            <person name="Davidsen T.M."/>
            <person name="Wayne K.J."/>
            <person name="Tettelin H."/>
            <person name="Glass J.I."/>
            <person name="Rusch D."/>
            <person name="Podicherti R."/>
            <person name="Tsui H.-C.T."/>
            <person name="Winkler M.E."/>
        </authorList>
    </citation>
    <scope>NUCLEOTIDE SEQUENCE</scope>
</reference>
<feature type="non-terminal residue" evidence="5">
    <location>
        <position position="1"/>
    </location>
</feature>
<proteinExistence type="predicted"/>
<keyword evidence="3" id="KW-0288">FMN</keyword>